<protein>
    <submittedName>
        <fullName evidence="2">Uncharacterized protein</fullName>
    </submittedName>
</protein>
<organism evidence="2 3">
    <name type="scientific">Halteria grandinella</name>
    <dbReference type="NCBI Taxonomy" id="5974"/>
    <lineage>
        <taxon>Eukaryota</taxon>
        <taxon>Sar</taxon>
        <taxon>Alveolata</taxon>
        <taxon>Ciliophora</taxon>
        <taxon>Intramacronucleata</taxon>
        <taxon>Spirotrichea</taxon>
        <taxon>Stichotrichia</taxon>
        <taxon>Sporadotrichida</taxon>
        <taxon>Halteriidae</taxon>
        <taxon>Halteria</taxon>
    </lineage>
</organism>
<proteinExistence type="predicted"/>
<comment type="caution">
    <text evidence="2">The sequence shown here is derived from an EMBL/GenBank/DDBJ whole genome shotgun (WGS) entry which is preliminary data.</text>
</comment>
<accession>A0A8J8NRQ1</accession>
<feature type="transmembrane region" description="Helical" evidence="1">
    <location>
        <begin position="48"/>
        <end position="69"/>
    </location>
</feature>
<name>A0A8J8NRQ1_HALGN</name>
<evidence type="ECO:0000256" key="1">
    <source>
        <dbReference type="SAM" id="Phobius"/>
    </source>
</evidence>
<sequence>MNLHPLAYLLLDHLNVQSYLIPLVSQISAPHSDQYRKVIVPLGTHAHWAKQTLCFVVWACLIIALKHYYLIRCAAAQAKIFLLLDY</sequence>
<keyword evidence="1" id="KW-0812">Transmembrane</keyword>
<dbReference type="EMBL" id="RRYP01007692">
    <property type="protein sequence ID" value="TNV80303.1"/>
    <property type="molecule type" value="Genomic_DNA"/>
</dbReference>
<keyword evidence="1" id="KW-1133">Transmembrane helix</keyword>
<dbReference type="Proteomes" id="UP000785679">
    <property type="component" value="Unassembled WGS sequence"/>
</dbReference>
<gene>
    <name evidence="2" type="ORF">FGO68_gene203</name>
</gene>
<keyword evidence="3" id="KW-1185">Reference proteome</keyword>
<reference evidence="2" key="1">
    <citation type="submission" date="2019-06" db="EMBL/GenBank/DDBJ databases">
        <authorList>
            <person name="Zheng W."/>
        </authorList>
    </citation>
    <scope>NUCLEOTIDE SEQUENCE</scope>
    <source>
        <strain evidence="2">QDHG01</strain>
    </source>
</reference>
<evidence type="ECO:0000313" key="2">
    <source>
        <dbReference type="EMBL" id="TNV80303.1"/>
    </source>
</evidence>
<dbReference type="AlphaFoldDB" id="A0A8J8NRQ1"/>
<evidence type="ECO:0000313" key="3">
    <source>
        <dbReference type="Proteomes" id="UP000785679"/>
    </source>
</evidence>
<keyword evidence="1" id="KW-0472">Membrane</keyword>